<keyword evidence="2" id="KW-0479">Metal-binding</keyword>
<sequence length="256" mass="25614">MASPHHPRTPSPLRRAALAAAAAALVLGGVLIPAGAASAHDRLVGSTPAADATVTDEPGTVSLDFSEELLALDAQASGFAIQVVNTSDSSFHEDGCVTIDGSTATTRIALGTAGTYQVTWRAVSSDSHPIDGTYSFTYAPAGDTTGTPAILAAPACGDAWAGSAATATPEPEGTMTTQGAESVAPAPTSDAQSGETVPLAETAETTPVWVFVLIGLVILAAAAVAVVGVVRRSSRRFPGEDGESVGGPYDGSDDPR</sequence>
<dbReference type="GO" id="GO:0030313">
    <property type="term" value="C:cell envelope"/>
    <property type="evidence" value="ECO:0007669"/>
    <property type="project" value="UniProtKB-SubCell"/>
</dbReference>
<evidence type="ECO:0000256" key="6">
    <source>
        <dbReference type="SAM" id="Phobius"/>
    </source>
</evidence>
<dbReference type="HOGENOM" id="CLU_087859_0_1_11"/>
<dbReference type="KEGG" id="cms:CMS2291"/>
<accession>B0RG86</accession>
<dbReference type="PANTHER" id="PTHR34820">
    <property type="entry name" value="INNER MEMBRANE PROTEIN YEBZ"/>
    <property type="match status" value="1"/>
</dbReference>
<dbReference type="eggNOG" id="COG2372">
    <property type="taxonomic scope" value="Bacteria"/>
</dbReference>
<dbReference type="SUPFAM" id="SSF81296">
    <property type="entry name" value="E set domains"/>
    <property type="match status" value="1"/>
</dbReference>
<feature type="region of interest" description="Disordered" evidence="5">
    <location>
        <begin position="162"/>
        <end position="198"/>
    </location>
</feature>
<dbReference type="InterPro" id="IPR032694">
    <property type="entry name" value="CopC/D"/>
</dbReference>
<evidence type="ECO:0000256" key="1">
    <source>
        <dbReference type="ARBA" id="ARBA00004196"/>
    </source>
</evidence>
<reference evidence="7 8" key="1">
    <citation type="journal article" date="2008" name="J. Bacteriol.">
        <title>Genome of the actinomycete plant pathogen Clavibacter michiganensis subsp. sepedonicus suggests recent niche adaptation.</title>
        <authorList>
            <person name="Bentley S.D."/>
            <person name="Corton C."/>
            <person name="Brown S.E."/>
            <person name="Barron A."/>
            <person name="Clark L."/>
            <person name="Doggett J."/>
            <person name="Harris B."/>
            <person name="Ormond D."/>
            <person name="Quail M.A."/>
            <person name="May G."/>
            <person name="Francis D."/>
            <person name="Knudson D."/>
            <person name="Parkhill J."/>
            <person name="Ishimaru C.A."/>
        </authorList>
    </citation>
    <scope>NUCLEOTIDE SEQUENCE [LARGE SCALE GENOMIC DNA]</scope>
    <source>
        <strain evidence="8">ATCC 33113 / DSM 20744 / JCM 9667 / LMG 2889 / ICMP 2535 / C-1</strain>
    </source>
</reference>
<keyword evidence="8" id="KW-1185">Reference proteome</keyword>
<gene>
    <name evidence="7" type="ordered locus">CMS2291</name>
</gene>
<dbReference type="RefSeq" id="WP_012299578.1">
    <property type="nucleotide sequence ID" value="NC_010407.1"/>
</dbReference>
<dbReference type="GO" id="GO:0046688">
    <property type="term" value="P:response to copper ion"/>
    <property type="evidence" value="ECO:0007669"/>
    <property type="project" value="InterPro"/>
</dbReference>
<dbReference type="GeneID" id="29471065"/>
<organism evidence="7 8">
    <name type="scientific">Clavibacter sepedonicus</name>
    <name type="common">Clavibacter michiganensis subsp. sepedonicus</name>
    <dbReference type="NCBI Taxonomy" id="31964"/>
    <lineage>
        <taxon>Bacteria</taxon>
        <taxon>Bacillati</taxon>
        <taxon>Actinomycetota</taxon>
        <taxon>Actinomycetes</taxon>
        <taxon>Micrococcales</taxon>
        <taxon>Microbacteriaceae</taxon>
        <taxon>Clavibacter</taxon>
    </lineage>
</organism>
<name>B0RG86_CLASE</name>
<protein>
    <submittedName>
        <fullName evidence="7">Sortase-sorted copper resistance surface protein</fullName>
    </submittedName>
</protein>
<keyword evidence="3" id="KW-0732">Signal</keyword>
<dbReference type="GO" id="GO:0042597">
    <property type="term" value="C:periplasmic space"/>
    <property type="evidence" value="ECO:0007669"/>
    <property type="project" value="InterPro"/>
</dbReference>
<dbReference type="OrthoDB" id="5242236at2"/>
<dbReference type="AlphaFoldDB" id="B0RG86"/>
<dbReference type="Pfam" id="PF04234">
    <property type="entry name" value="CopC"/>
    <property type="match status" value="1"/>
</dbReference>
<keyword evidence="4" id="KW-0186">Copper</keyword>
<dbReference type="InterPro" id="IPR006311">
    <property type="entry name" value="TAT_signal"/>
</dbReference>
<keyword evidence="6" id="KW-0472">Membrane</keyword>
<dbReference type="InterPro" id="IPR007348">
    <property type="entry name" value="CopC_dom"/>
</dbReference>
<evidence type="ECO:0000313" key="8">
    <source>
        <dbReference type="Proteomes" id="UP000001318"/>
    </source>
</evidence>
<proteinExistence type="predicted"/>
<evidence type="ECO:0000313" key="7">
    <source>
        <dbReference type="EMBL" id="CAQ02378.1"/>
    </source>
</evidence>
<dbReference type="PROSITE" id="PS51318">
    <property type="entry name" value="TAT"/>
    <property type="match status" value="1"/>
</dbReference>
<dbReference type="Gene3D" id="2.60.40.1220">
    <property type="match status" value="1"/>
</dbReference>
<dbReference type="PANTHER" id="PTHR34820:SF4">
    <property type="entry name" value="INNER MEMBRANE PROTEIN YEBZ"/>
    <property type="match status" value="1"/>
</dbReference>
<evidence type="ECO:0000256" key="5">
    <source>
        <dbReference type="SAM" id="MobiDB-lite"/>
    </source>
</evidence>
<dbReference type="GO" id="GO:0005886">
    <property type="term" value="C:plasma membrane"/>
    <property type="evidence" value="ECO:0007669"/>
    <property type="project" value="TreeGrafter"/>
</dbReference>
<feature type="region of interest" description="Disordered" evidence="5">
    <location>
        <begin position="236"/>
        <end position="256"/>
    </location>
</feature>
<dbReference type="InterPro" id="IPR014755">
    <property type="entry name" value="Cu-Rt/internalin_Ig-like"/>
</dbReference>
<evidence type="ECO:0000256" key="2">
    <source>
        <dbReference type="ARBA" id="ARBA00022723"/>
    </source>
</evidence>
<evidence type="ECO:0000256" key="3">
    <source>
        <dbReference type="ARBA" id="ARBA00022729"/>
    </source>
</evidence>
<dbReference type="InterPro" id="IPR014756">
    <property type="entry name" value="Ig_E-set"/>
</dbReference>
<evidence type="ECO:0000256" key="4">
    <source>
        <dbReference type="ARBA" id="ARBA00023008"/>
    </source>
</evidence>
<keyword evidence="6" id="KW-0812">Transmembrane</keyword>
<feature type="transmembrane region" description="Helical" evidence="6">
    <location>
        <begin position="208"/>
        <end position="230"/>
    </location>
</feature>
<keyword evidence="6" id="KW-1133">Transmembrane helix</keyword>
<dbReference type="STRING" id="31964.CMS2291"/>
<dbReference type="EMBL" id="AM849034">
    <property type="protein sequence ID" value="CAQ02378.1"/>
    <property type="molecule type" value="Genomic_DNA"/>
</dbReference>
<dbReference type="GO" id="GO:0005507">
    <property type="term" value="F:copper ion binding"/>
    <property type="evidence" value="ECO:0007669"/>
    <property type="project" value="InterPro"/>
</dbReference>
<dbReference type="Proteomes" id="UP000001318">
    <property type="component" value="Chromosome"/>
</dbReference>
<comment type="subcellular location">
    <subcellularLocation>
        <location evidence="1">Cell envelope</location>
    </subcellularLocation>
</comment>
<dbReference type="GO" id="GO:0006825">
    <property type="term" value="P:copper ion transport"/>
    <property type="evidence" value="ECO:0007669"/>
    <property type="project" value="InterPro"/>
</dbReference>